<reference evidence="2" key="2">
    <citation type="journal article" date="2014" name="ISME J.">
        <title>Microbial stratification in low pH oxic and suboxic macroscopic growths along an acid mine drainage.</title>
        <authorList>
            <person name="Mendez-Garcia C."/>
            <person name="Mesa V."/>
            <person name="Sprenger R.R."/>
            <person name="Richter M."/>
            <person name="Diez M.S."/>
            <person name="Solano J."/>
            <person name="Bargiela R."/>
            <person name="Golyshina O.V."/>
            <person name="Manteca A."/>
            <person name="Ramos J.L."/>
            <person name="Gallego J.R."/>
            <person name="Llorente I."/>
            <person name="Martins Dos Santos V.A."/>
            <person name="Jensen O.N."/>
            <person name="Pelaez A.I."/>
            <person name="Sanchez J."/>
            <person name="Ferrer M."/>
        </authorList>
    </citation>
    <scope>NUCLEOTIDE SEQUENCE</scope>
</reference>
<accession>T1DI27</accession>
<dbReference type="InterPro" id="IPR012337">
    <property type="entry name" value="RNaseH-like_sf"/>
</dbReference>
<evidence type="ECO:0000259" key="1">
    <source>
        <dbReference type="Pfam" id="PF13358"/>
    </source>
</evidence>
<dbReference type="NCBIfam" id="NF033545">
    <property type="entry name" value="transpos_IS630"/>
    <property type="match status" value="1"/>
</dbReference>
<dbReference type="SUPFAM" id="SSF46689">
    <property type="entry name" value="Homeodomain-like"/>
    <property type="match status" value="1"/>
</dbReference>
<feature type="domain" description="Tc1-like transposase DDE" evidence="1">
    <location>
        <begin position="170"/>
        <end position="312"/>
    </location>
</feature>
<dbReference type="InterPro" id="IPR009057">
    <property type="entry name" value="Homeodomain-like_sf"/>
</dbReference>
<proteinExistence type="predicted"/>
<evidence type="ECO:0000313" key="2">
    <source>
        <dbReference type="EMBL" id="EQD81009.1"/>
    </source>
</evidence>
<organism evidence="2">
    <name type="scientific">mine drainage metagenome</name>
    <dbReference type="NCBI Taxonomy" id="410659"/>
    <lineage>
        <taxon>unclassified sequences</taxon>
        <taxon>metagenomes</taxon>
        <taxon>ecological metagenomes</taxon>
    </lineage>
</organism>
<dbReference type="Gene3D" id="3.30.420.10">
    <property type="entry name" value="Ribonuclease H-like superfamily/Ribonuclease H"/>
    <property type="match status" value="1"/>
</dbReference>
<dbReference type="InterPro" id="IPR038717">
    <property type="entry name" value="Tc1-like_DDE_dom"/>
</dbReference>
<sequence length="345" mass="40552">MLEEDEPLLRQRAKDCKNAEEKIRYYALHAVSVGDSVTDTADRFLVERQTIHEWINRWNEEKDLSNKPKPGKPPAFTDEEKKELKDLIDENNPQKHGINAGIWDCTELRRYYLMRGKTVSEETIRITLKAMGAHYVKAQHEYREAEYEKQREFVLQFLKDIGKLTDDIALLFEDEMSACTVPRKGYGWTFNERLITRTIERNKERVNCFGVTNPITGERIQMSSIIAKAPALVKFLDKVDARYRNMKEIWIYLDNGPVHKSKLVKKCLEKHPRIKLRFTSPYSPDINPQEQIWNYDRKKFLNNNQFVNAKQLSMKLSWFVRRLKPDVVKSVASLIPIEALLSFQV</sequence>
<dbReference type="InterPro" id="IPR047655">
    <property type="entry name" value="Transpos_IS630-like"/>
</dbReference>
<dbReference type="EMBL" id="AUZX01000216">
    <property type="protein sequence ID" value="EQD81009.1"/>
    <property type="molecule type" value="Genomic_DNA"/>
</dbReference>
<name>T1DI27_9ZZZZ</name>
<dbReference type="AlphaFoldDB" id="T1DI27"/>
<protein>
    <submittedName>
        <fullName evidence="2">IS630 family transposase</fullName>
    </submittedName>
</protein>
<dbReference type="Pfam" id="PF13565">
    <property type="entry name" value="HTH_32"/>
    <property type="match status" value="1"/>
</dbReference>
<dbReference type="InterPro" id="IPR036397">
    <property type="entry name" value="RNaseH_sf"/>
</dbReference>
<gene>
    <name evidence="2" type="ORF">B1A_00283</name>
</gene>
<reference evidence="2" key="1">
    <citation type="submission" date="2013-08" db="EMBL/GenBank/DDBJ databases">
        <authorList>
            <person name="Mendez C."/>
            <person name="Richter M."/>
            <person name="Ferrer M."/>
            <person name="Sanchez J."/>
        </authorList>
    </citation>
    <scope>NUCLEOTIDE SEQUENCE</scope>
</reference>
<dbReference type="Pfam" id="PF13358">
    <property type="entry name" value="DDE_3"/>
    <property type="match status" value="1"/>
</dbReference>
<dbReference type="SUPFAM" id="SSF53098">
    <property type="entry name" value="Ribonuclease H-like"/>
    <property type="match status" value="1"/>
</dbReference>
<dbReference type="GO" id="GO:0003676">
    <property type="term" value="F:nucleic acid binding"/>
    <property type="evidence" value="ECO:0007669"/>
    <property type="project" value="InterPro"/>
</dbReference>
<comment type="caution">
    <text evidence="2">The sequence shown here is derived from an EMBL/GenBank/DDBJ whole genome shotgun (WGS) entry which is preliminary data.</text>
</comment>